<feature type="region of interest" description="Disordered" evidence="1">
    <location>
        <begin position="1"/>
        <end position="49"/>
    </location>
</feature>
<feature type="compositionally biased region" description="Low complexity" evidence="1">
    <location>
        <begin position="26"/>
        <end position="41"/>
    </location>
</feature>
<reference evidence="2 3" key="1">
    <citation type="journal article" date="2019" name="J. Ind. Microbiol. Biotechnol.">
        <title>The complete genomic sequence of Streptomyces spectabilis NRRL-2792 and identification of secondary metabolite biosynthetic gene clusters.</title>
        <authorList>
            <person name="Sinha A."/>
            <person name="Phillips-Salemka S."/>
            <person name="Niraula T.A."/>
            <person name="Short K.A."/>
            <person name="Niraula N.P."/>
        </authorList>
    </citation>
    <scope>NUCLEOTIDE SEQUENCE [LARGE SCALE GENOMIC DNA]</scope>
    <source>
        <strain evidence="2 3">NRRL 2792</strain>
    </source>
</reference>
<organism evidence="2 3">
    <name type="scientific">Streptomyces spectabilis</name>
    <dbReference type="NCBI Taxonomy" id="68270"/>
    <lineage>
        <taxon>Bacteria</taxon>
        <taxon>Bacillati</taxon>
        <taxon>Actinomycetota</taxon>
        <taxon>Actinomycetes</taxon>
        <taxon>Kitasatosporales</taxon>
        <taxon>Streptomycetaceae</taxon>
        <taxon>Streptomyces</taxon>
    </lineage>
</organism>
<dbReference type="AlphaFoldDB" id="A0A516R2E0"/>
<accession>A0A516R2E0</accession>
<gene>
    <name evidence="2" type="ORF">FH965_04015</name>
</gene>
<evidence type="ECO:0000313" key="3">
    <source>
        <dbReference type="Proteomes" id="UP000316806"/>
    </source>
</evidence>
<protein>
    <submittedName>
        <fullName evidence="2">Uncharacterized protein</fullName>
    </submittedName>
</protein>
<dbReference type="EMBL" id="CP040916">
    <property type="protein sequence ID" value="QDQ09828.1"/>
    <property type="molecule type" value="Genomic_DNA"/>
</dbReference>
<evidence type="ECO:0000313" key="2">
    <source>
        <dbReference type="EMBL" id="QDQ09828.1"/>
    </source>
</evidence>
<proteinExistence type="predicted"/>
<dbReference type="RefSeq" id="WP_144001404.1">
    <property type="nucleotide sequence ID" value="NZ_CP040916.1"/>
</dbReference>
<evidence type="ECO:0000256" key="1">
    <source>
        <dbReference type="SAM" id="MobiDB-lite"/>
    </source>
</evidence>
<sequence>MPSNDVIKGPQAEPARSASLPGSRSAGADPAPATAALATPASEGDTGVDGQACAFNRWCTVLY</sequence>
<dbReference type="Proteomes" id="UP000316806">
    <property type="component" value="Chromosome"/>
</dbReference>
<name>A0A516R2E0_STRST</name>